<dbReference type="Proteomes" id="UP000466906">
    <property type="component" value="Chromosome"/>
</dbReference>
<keyword evidence="4" id="KW-1185">Reference proteome</keyword>
<dbReference type="AlphaFoldDB" id="A0A6N4V0B3"/>
<reference evidence="3 4" key="1">
    <citation type="journal article" date="2019" name="Emerg. Microbes Infect.">
        <title>Comprehensive subspecies identification of 175 nontuberculous mycobacteria species based on 7547 genomic profiles.</title>
        <authorList>
            <person name="Matsumoto Y."/>
            <person name="Kinjo T."/>
            <person name="Motooka D."/>
            <person name="Nabeya D."/>
            <person name="Jung N."/>
            <person name="Uechi K."/>
            <person name="Horii T."/>
            <person name="Iida T."/>
            <person name="Fujita J."/>
            <person name="Nakamura S."/>
        </authorList>
    </citation>
    <scope>NUCLEOTIDE SEQUENCE [LARGE SCALE GENOMIC DNA]</scope>
    <source>
        <strain evidence="3 4">JCM 12272</strain>
    </source>
</reference>
<evidence type="ECO:0000256" key="2">
    <source>
        <dbReference type="SAM" id="SignalP"/>
    </source>
</evidence>
<dbReference type="RefSeq" id="WP_235682838.1">
    <property type="nucleotide sequence ID" value="NZ_AP022565.1"/>
</dbReference>
<evidence type="ECO:0000256" key="1">
    <source>
        <dbReference type="SAM" id="MobiDB-lite"/>
    </source>
</evidence>
<organism evidence="3 4">
    <name type="scientific">Mycolicibacterium alvei</name>
    <dbReference type="NCBI Taxonomy" id="67081"/>
    <lineage>
        <taxon>Bacteria</taxon>
        <taxon>Bacillati</taxon>
        <taxon>Actinomycetota</taxon>
        <taxon>Actinomycetes</taxon>
        <taxon>Mycobacteriales</taxon>
        <taxon>Mycobacteriaceae</taxon>
        <taxon>Mycolicibacterium</taxon>
    </lineage>
</organism>
<feature type="region of interest" description="Disordered" evidence="1">
    <location>
        <begin position="65"/>
        <end position="86"/>
    </location>
</feature>
<evidence type="ECO:0008006" key="5">
    <source>
        <dbReference type="Google" id="ProtNLM"/>
    </source>
</evidence>
<accession>A0A6N4V0B3</accession>
<name>A0A6N4V0B3_9MYCO</name>
<dbReference type="KEGG" id="malv:MALV_44490"/>
<sequence length="86" mass="8629">MPKVARVPRVLVGCCVAGMIFVPSAAAEPAALDPTGNRSGGPVPTVNGVPCVGGNLGVCLSFRQNRPPAANPGARSSVGHSPTVRR</sequence>
<evidence type="ECO:0000313" key="4">
    <source>
        <dbReference type="Proteomes" id="UP000466906"/>
    </source>
</evidence>
<proteinExistence type="predicted"/>
<keyword evidence="2" id="KW-0732">Signal</keyword>
<evidence type="ECO:0000313" key="3">
    <source>
        <dbReference type="EMBL" id="BBX29324.1"/>
    </source>
</evidence>
<protein>
    <recommendedName>
        <fullName evidence="5">Secreted protein</fullName>
    </recommendedName>
</protein>
<dbReference type="EMBL" id="AP022565">
    <property type="protein sequence ID" value="BBX29324.1"/>
    <property type="molecule type" value="Genomic_DNA"/>
</dbReference>
<gene>
    <name evidence="3" type="ORF">MALV_44490</name>
</gene>
<feature type="signal peptide" evidence="2">
    <location>
        <begin position="1"/>
        <end position="26"/>
    </location>
</feature>
<feature type="chain" id="PRO_5026828814" description="Secreted protein" evidence="2">
    <location>
        <begin position="27"/>
        <end position="86"/>
    </location>
</feature>